<name>Q07NR9_RHOP5</name>
<dbReference type="EMBL" id="CP000463">
    <property type="protein sequence ID" value="ABJ06415.1"/>
    <property type="molecule type" value="Genomic_DNA"/>
</dbReference>
<dbReference type="HOGENOM" id="CLU_1718797_0_0_5"/>
<proteinExistence type="predicted"/>
<dbReference type="KEGG" id="rpe:RPE_2476"/>
<protein>
    <submittedName>
        <fullName evidence="2">Uncharacterized protein</fullName>
    </submittedName>
</protein>
<organism evidence="2">
    <name type="scientific">Rhodopseudomonas palustris (strain BisA53)</name>
    <dbReference type="NCBI Taxonomy" id="316055"/>
    <lineage>
        <taxon>Bacteria</taxon>
        <taxon>Pseudomonadati</taxon>
        <taxon>Pseudomonadota</taxon>
        <taxon>Alphaproteobacteria</taxon>
        <taxon>Hyphomicrobiales</taxon>
        <taxon>Nitrobacteraceae</taxon>
        <taxon>Rhodopseudomonas</taxon>
    </lineage>
</organism>
<evidence type="ECO:0000256" key="1">
    <source>
        <dbReference type="SAM" id="Coils"/>
    </source>
</evidence>
<dbReference type="AlphaFoldDB" id="Q07NR9"/>
<feature type="coiled-coil region" evidence="1">
    <location>
        <begin position="111"/>
        <end position="145"/>
    </location>
</feature>
<dbReference type="eggNOG" id="ENOG5031B4Q">
    <property type="taxonomic scope" value="Bacteria"/>
</dbReference>
<reference evidence="2" key="1">
    <citation type="submission" date="2006-09" db="EMBL/GenBank/DDBJ databases">
        <title>Complete sequence of Rhodopseudomonas palustris BisA53.</title>
        <authorList>
            <consortium name="US DOE Joint Genome Institute"/>
            <person name="Copeland A."/>
            <person name="Lucas S."/>
            <person name="Lapidus A."/>
            <person name="Barry K."/>
            <person name="Detter J.C."/>
            <person name="Glavina del Rio T."/>
            <person name="Hammon N."/>
            <person name="Israni S."/>
            <person name="Dalin E."/>
            <person name="Tice H."/>
            <person name="Pitluck S."/>
            <person name="Chain P."/>
            <person name="Malfatti S."/>
            <person name="Shin M."/>
            <person name="Vergez L."/>
            <person name="Schmutz J."/>
            <person name="Larimer F."/>
            <person name="Land M."/>
            <person name="Hauser L."/>
            <person name="Pelletier D.A."/>
            <person name="Kyrpides N."/>
            <person name="Kim E."/>
            <person name="Harwood C.S."/>
            <person name="Oda Y."/>
            <person name="Richardson P."/>
        </authorList>
    </citation>
    <scope>NUCLEOTIDE SEQUENCE [LARGE SCALE GENOMIC DNA]</scope>
    <source>
        <strain evidence="2">BisA53</strain>
    </source>
</reference>
<accession>Q07NR9</accession>
<sequence>MTGRPSIVPTILDKLDPYLDKLAAAWAHQPEHNRLPTLPTTSDGKVNVRALVRELGLKETDEQHFYRKTELSGPVNAIAAEQGLRGIGSRLREDELFAGVRVIVGRKAAEMSDLRRTLSEREALISSLRAENAALRAKLALIEATGMLFRDPETT</sequence>
<keyword evidence="1" id="KW-0175">Coiled coil</keyword>
<gene>
    <name evidence="2" type="ordered locus">RPE_2476</name>
</gene>
<evidence type="ECO:0000313" key="2">
    <source>
        <dbReference type="EMBL" id="ABJ06415.1"/>
    </source>
</evidence>
<dbReference type="STRING" id="316055.RPE_2476"/>
<dbReference type="OrthoDB" id="8020866at2"/>